<organism evidence="7 8">
    <name type="scientific">Fibrivirga algicola</name>
    <dbReference type="NCBI Taxonomy" id="2950420"/>
    <lineage>
        <taxon>Bacteria</taxon>
        <taxon>Pseudomonadati</taxon>
        <taxon>Bacteroidota</taxon>
        <taxon>Cytophagia</taxon>
        <taxon>Cytophagales</taxon>
        <taxon>Spirosomataceae</taxon>
        <taxon>Fibrivirga</taxon>
    </lineage>
</organism>
<dbReference type="SUPFAM" id="SSF102114">
    <property type="entry name" value="Radical SAM enzymes"/>
    <property type="match status" value="1"/>
</dbReference>
<name>A0ABX0QQS0_9BACT</name>
<comment type="caution">
    <text evidence="7">The sequence shown here is derived from an EMBL/GenBank/DDBJ whole genome shotgun (WGS) entry which is preliminary data.</text>
</comment>
<feature type="domain" description="Radical SAM core" evidence="6">
    <location>
        <begin position="100"/>
        <end position="317"/>
    </location>
</feature>
<evidence type="ECO:0000256" key="1">
    <source>
        <dbReference type="ARBA" id="ARBA00001966"/>
    </source>
</evidence>
<dbReference type="InterPro" id="IPR050377">
    <property type="entry name" value="Radical_SAM_PqqE_MftC-like"/>
</dbReference>
<accession>A0ABX0QQS0</accession>
<dbReference type="PANTHER" id="PTHR11228:SF7">
    <property type="entry name" value="PQQA PEPTIDE CYCLASE"/>
    <property type="match status" value="1"/>
</dbReference>
<dbReference type="CDD" id="cd01335">
    <property type="entry name" value="Radical_SAM"/>
    <property type="match status" value="1"/>
</dbReference>
<dbReference type="RefSeq" id="WP_166694020.1">
    <property type="nucleotide sequence ID" value="NZ_WAEL01000012.1"/>
</dbReference>
<proteinExistence type="predicted"/>
<dbReference type="Proteomes" id="UP000606008">
    <property type="component" value="Unassembled WGS sequence"/>
</dbReference>
<keyword evidence="5" id="KW-0411">Iron-sulfur</keyword>
<evidence type="ECO:0000256" key="3">
    <source>
        <dbReference type="ARBA" id="ARBA00022723"/>
    </source>
</evidence>
<dbReference type="SFLD" id="SFLDS00029">
    <property type="entry name" value="Radical_SAM"/>
    <property type="match status" value="1"/>
</dbReference>
<keyword evidence="8" id="KW-1185">Reference proteome</keyword>
<dbReference type="SFLD" id="SFLDG01067">
    <property type="entry name" value="SPASM/twitch_domain_containing"/>
    <property type="match status" value="1"/>
</dbReference>
<evidence type="ECO:0000313" key="8">
    <source>
        <dbReference type="Proteomes" id="UP000606008"/>
    </source>
</evidence>
<dbReference type="SFLD" id="SFLDG01386">
    <property type="entry name" value="main_SPASM_domain-containing"/>
    <property type="match status" value="1"/>
</dbReference>
<comment type="cofactor">
    <cofactor evidence="1">
        <name>[4Fe-4S] cluster</name>
        <dbReference type="ChEBI" id="CHEBI:49883"/>
    </cofactor>
</comment>
<dbReference type="PROSITE" id="PS51918">
    <property type="entry name" value="RADICAL_SAM"/>
    <property type="match status" value="1"/>
</dbReference>
<dbReference type="NCBIfam" id="TIGR04085">
    <property type="entry name" value="rSAM_more_4Fe4S"/>
    <property type="match status" value="1"/>
</dbReference>
<evidence type="ECO:0000256" key="4">
    <source>
        <dbReference type="ARBA" id="ARBA00023004"/>
    </source>
</evidence>
<keyword evidence="2" id="KW-0949">S-adenosyl-L-methionine</keyword>
<dbReference type="InterPro" id="IPR007197">
    <property type="entry name" value="rSAM"/>
</dbReference>
<gene>
    <name evidence="7" type="ORF">F7231_25255</name>
</gene>
<dbReference type="PANTHER" id="PTHR11228">
    <property type="entry name" value="RADICAL SAM DOMAIN PROTEIN"/>
    <property type="match status" value="1"/>
</dbReference>
<sequence length="441" mass="49583">MQSDIITLDFEDKLSLPEDVSIHTIGEKTLFIDVQQPSWVALENPETEALRRLLRGATIGDAFDAIRSYGYSDEVSAKYLQALLTKVNNHSFQKQSSTRKKDYFTIQVHLTNRCNIRCSHCYVESGKPFNNELGKEDWIEIIKAVAAYHENVHLSISGGEPLTVPWLLDFVEEAYSQFGCSISMLTNAMLWTNEFAKKVSPYLEQVSVSFDGSTEEVHDKIRGHGAYKKALKGLYIIAENGIPITLNMTLMRSNRENLLNNMVSFVDGLPFMVNVEIANYILEGRGLANTHEPLTHKEFVTTLNIITPQLLRGNFVPSKIAKRSNCGYGTSLAIYANGSVSPCLTPRFIQGNFLKTNATEIVEGIMRGYQASLVDKLPLCKSCDLRYLCGGRCHLSQLTKSLPISQNECLSSYRQNFYLGLIDQFERQQKSFDSIVNLISV</sequence>
<dbReference type="InterPro" id="IPR023885">
    <property type="entry name" value="4Fe4S-binding_SPASM_dom"/>
</dbReference>
<dbReference type="Gene3D" id="3.20.20.70">
    <property type="entry name" value="Aldolase class I"/>
    <property type="match status" value="1"/>
</dbReference>
<evidence type="ECO:0000259" key="6">
    <source>
        <dbReference type="PROSITE" id="PS51918"/>
    </source>
</evidence>
<protein>
    <submittedName>
        <fullName evidence="7">Radical SAM protein</fullName>
    </submittedName>
</protein>
<keyword evidence="3" id="KW-0479">Metal-binding</keyword>
<reference evidence="7" key="1">
    <citation type="submission" date="2024-05" db="EMBL/GenBank/DDBJ databases">
        <authorList>
            <person name="Jung D.-H."/>
        </authorList>
    </citation>
    <scope>NUCLEOTIDE SEQUENCE</scope>
    <source>
        <strain evidence="7">JA-25</strain>
    </source>
</reference>
<dbReference type="InterPro" id="IPR013785">
    <property type="entry name" value="Aldolase_TIM"/>
</dbReference>
<evidence type="ECO:0000256" key="2">
    <source>
        <dbReference type="ARBA" id="ARBA00022691"/>
    </source>
</evidence>
<keyword evidence="4" id="KW-0408">Iron</keyword>
<dbReference type="EMBL" id="WAEL01000012">
    <property type="protein sequence ID" value="NID13500.1"/>
    <property type="molecule type" value="Genomic_DNA"/>
</dbReference>
<dbReference type="InterPro" id="IPR058240">
    <property type="entry name" value="rSAM_sf"/>
</dbReference>
<dbReference type="Pfam" id="PF04055">
    <property type="entry name" value="Radical_SAM"/>
    <property type="match status" value="1"/>
</dbReference>
<evidence type="ECO:0000256" key="5">
    <source>
        <dbReference type="ARBA" id="ARBA00023014"/>
    </source>
</evidence>
<evidence type="ECO:0000313" key="7">
    <source>
        <dbReference type="EMBL" id="NID13500.1"/>
    </source>
</evidence>